<reference evidence="3 4" key="1">
    <citation type="submission" date="2022-07" db="EMBL/GenBank/DDBJ databases">
        <title>Methylomonas rivi sp. nov., Methylomonas rosea sp. nov., Methylomonas aureus sp. nov. and Methylomonas subterranea sp. nov., four novel methanotrophs isolated from a freshwater creek and the deep terrestrial subsurface.</title>
        <authorList>
            <person name="Abin C."/>
            <person name="Sankaranarayanan K."/>
            <person name="Garner C."/>
            <person name="Sindelar R."/>
            <person name="Kotary K."/>
            <person name="Garner R."/>
            <person name="Barclay S."/>
            <person name="Lawson P."/>
            <person name="Krumholz L."/>
        </authorList>
    </citation>
    <scope>NUCLEOTIDE SEQUENCE [LARGE SCALE GENOMIC DNA]</scope>
    <source>
        <strain evidence="3 4">WSC-6</strain>
    </source>
</reference>
<accession>A0ABT1U7B8</accession>
<sequence>MNTISKILGSATLAAAAWVGPAQAASQLVIDGSLLQLENGTTFDTWKIVMQNAGSFKVNVLAYESTSNASADAQDLNGDGEFTYIDPDTHFWHDDGSINPLLNPANHLARCDDIANNCPGVDTPDFKLTDLGATFGASDGSIHAQRDPAYEVTMAAGNYLFVMADYRLTETEAASGINGGDTIRNTNVGGHGEYRVTFSSDNLRFSLSGDTITVSQVPVPGAVWLFGSALLGFVGIGRRKS</sequence>
<keyword evidence="4" id="KW-1185">Reference proteome</keyword>
<keyword evidence="1" id="KW-0812">Transmembrane</keyword>
<evidence type="ECO:0000313" key="3">
    <source>
        <dbReference type="EMBL" id="MCQ8129408.1"/>
    </source>
</evidence>
<organism evidence="3 4">
    <name type="scientific">Methylomonas rivi</name>
    <dbReference type="NCBI Taxonomy" id="2952226"/>
    <lineage>
        <taxon>Bacteria</taxon>
        <taxon>Pseudomonadati</taxon>
        <taxon>Pseudomonadota</taxon>
        <taxon>Gammaproteobacteria</taxon>
        <taxon>Methylococcales</taxon>
        <taxon>Methylococcaceae</taxon>
        <taxon>Methylomonas</taxon>
    </lineage>
</organism>
<keyword evidence="1" id="KW-0472">Membrane</keyword>
<evidence type="ECO:0000313" key="4">
    <source>
        <dbReference type="Proteomes" id="UP001524586"/>
    </source>
</evidence>
<gene>
    <name evidence="3" type="ORF">NP596_13175</name>
</gene>
<evidence type="ECO:0000256" key="2">
    <source>
        <dbReference type="SAM" id="SignalP"/>
    </source>
</evidence>
<keyword evidence="2" id="KW-0732">Signal</keyword>
<evidence type="ECO:0008006" key="5">
    <source>
        <dbReference type="Google" id="ProtNLM"/>
    </source>
</evidence>
<name>A0ABT1U7B8_9GAMM</name>
<dbReference type="EMBL" id="JANIBK010000072">
    <property type="protein sequence ID" value="MCQ8129408.1"/>
    <property type="molecule type" value="Genomic_DNA"/>
</dbReference>
<proteinExistence type="predicted"/>
<protein>
    <recommendedName>
        <fullName evidence="5">PEP-CTERM protein-sorting domain-containing protein</fullName>
    </recommendedName>
</protein>
<feature type="transmembrane region" description="Helical" evidence="1">
    <location>
        <begin position="217"/>
        <end position="236"/>
    </location>
</feature>
<keyword evidence="1" id="KW-1133">Transmembrane helix</keyword>
<feature type="chain" id="PRO_5046388575" description="PEP-CTERM protein-sorting domain-containing protein" evidence="2">
    <location>
        <begin position="25"/>
        <end position="241"/>
    </location>
</feature>
<feature type="signal peptide" evidence="2">
    <location>
        <begin position="1"/>
        <end position="24"/>
    </location>
</feature>
<dbReference type="Proteomes" id="UP001524586">
    <property type="component" value="Unassembled WGS sequence"/>
</dbReference>
<dbReference type="RefSeq" id="WP_256615840.1">
    <property type="nucleotide sequence ID" value="NZ_JANIBK010000072.1"/>
</dbReference>
<evidence type="ECO:0000256" key="1">
    <source>
        <dbReference type="SAM" id="Phobius"/>
    </source>
</evidence>
<comment type="caution">
    <text evidence="3">The sequence shown here is derived from an EMBL/GenBank/DDBJ whole genome shotgun (WGS) entry which is preliminary data.</text>
</comment>